<evidence type="ECO:0000256" key="1">
    <source>
        <dbReference type="SAM" id="MobiDB-lite"/>
    </source>
</evidence>
<dbReference type="OrthoDB" id="3002189at2759"/>
<feature type="compositionally biased region" description="Polar residues" evidence="1">
    <location>
        <begin position="360"/>
        <end position="370"/>
    </location>
</feature>
<dbReference type="Proteomes" id="UP000807469">
    <property type="component" value="Unassembled WGS sequence"/>
</dbReference>
<protein>
    <submittedName>
        <fullName evidence="2">Uncharacterized protein</fullName>
    </submittedName>
</protein>
<accession>A0A9P5Z6E9</accession>
<feature type="compositionally biased region" description="Low complexity" evidence="1">
    <location>
        <begin position="174"/>
        <end position="193"/>
    </location>
</feature>
<reference evidence="2" key="1">
    <citation type="submission" date="2020-11" db="EMBL/GenBank/DDBJ databases">
        <authorList>
            <consortium name="DOE Joint Genome Institute"/>
            <person name="Ahrendt S."/>
            <person name="Riley R."/>
            <person name="Andreopoulos W."/>
            <person name="Labutti K."/>
            <person name="Pangilinan J."/>
            <person name="Ruiz-Duenas F.J."/>
            <person name="Barrasa J.M."/>
            <person name="Sanchez-Garcia M."/>
            <person name="Camarero S."/>
            <person name="Miyauchi S."/>
            <person name="Serrano A."/>
            <person name="Linde D."/>
            <person name="Babiker R."/>
            <person name="Drula E."/>
            <person name="Ayuso-Fernandez I."/>
            <person name="Pacheco R."/>
            <person name="Padilla G."/>
            <person name="Ferreira P."/>
            <person name="Barriuso J."/>
            <person name="Kellner H."/>
            <person name="Castanera R."/>
            <person name="Alfaro M."/>
            <person name="Ramirez L."/>
            <person name="Pisabarro A.G."/>
            <person name="Kuo A."/>
            <person name="Tritt A."/>
            <person name="Lipzen A."/>
            <person name="He G."/>
            <person name="Yan M."/>
            <person name="Ng V."/>
            <person name="Cullen D."/>
            <person name="Martin F."/>
            <person name="Rosso M.-N."/>
            <person name="Henrissat B."/>
            <person name="Hibbett D."/>
            <person name="Martinez A.T."/>
            <person name="Grigoriev I.V."/>
        </authorList>
    </citation>
    <scope>NUCLEOTIDE SEQUENCE</scope>
    <source>
        <strain evidence="2">CIRM-BRFM 674</strain>
    </source>
</reference>
<organism evidence="2 3">
    <name type="scientific">Pholiota conissans</name>
    <dbReference type="NCBI Taxonomy" id="109636"/>
    <lineage>
        <taxon>Eukaryota</taxon>
        <taxon>Fungi</taxon>
        <taxon>Dikarya</taxon>
        <taxon>Basidiomycota</taxon>
        <taxon>Agaricomycotina</taxon>
        <taxon>Agaricomycetes</taxon>
        <taxon>Agaricomycetidae</taxon>
        <taxon>Agaricales</taxon>
        <taxon>Agaricineae</taxon>
        <taxon>Strophariaceae</taxon>
        <taxon>Pholiota</taxon>
    </lineage>
</organism>
<feature type="compositionally biased region" description="Polar residues" evidence="1">
    <location>
        <begin position="427"/>
        <end position="447"/>
    </location>
</feature>
<gene>
    <name evidence="2" type="ORF">BDN70DRAFT_876257</name>
</gene>
<sequence length="484" mass="52044">MFRGNFNYPDLDVLESPLLSSAPFTAAFSNIPGSAIAEKIFNDPESWGDDDEDRGDFPEDVENEQLVWLTEELEKVIGKVAGNEPDDDLDASTPTEKGSLIATPVSSLPPHFKASLKRDPSIAWKGIAKRGTVRPISLAGLFDHQDEDFSNEVQQQLSKILESGGIPHHLRPYPHSSALSPPSTSGTTSTLDSPLQIQTAHTTGNREDPSPVTIYSASATLSFLEWYGIYPDSPRMDLRRSIMQPPKSARQRGPMLHVPSPRHASRPASLLATPVALPTKRASSVPPPGLNLPSEEPREQKAASPTQRNRSPSPPPRVRSPSPMGARPLAAQSMDVRPTRAVSTERGCSLPHAEPPPYEHTTSLQRSESTPSRRRLPSIPPESGSNSRSSTPPVQAPPVAAAVAVAHPPSRTVTPPQAIRPPPRTVTPPSLQHHAAQTVSRPCSSIRSPPLGPAGPRTRARGRDSTGTPGISATLGHRPPVLRL</sequence>
<keyword evidence="3" id="KW-1185">Reference proteome</keyword>
<evidence type="ECO:0000313" key="3">
    <source>
        <dbReference type="Proteomes" id="UP000807469"/>
    </source>
</evidence>
<comment type="caution">
    <text evidence="2">The sequence shown here is derived from an EMBL/GenBank/DDBJ whole genome shotgun (WGS) entry which is preliminary data.</text>
</comment>
<dbReference type="EMBL" id="MU155178">
    <property type="protein sequence ID" value="KAF9481468.1"/>
    <property type="molecule type" value="Genomic_DNA"/>
</dbReference>
<name>A0A9P5Z6E9_9AGAR</name>
<feature type="region of interest" description="Disordered" evidence="1">
    <location>
        <begin position="245"/>
        <end position="484"/>
    </location>
</feature>
<feature type="region of interest" description="Disordered" evidence="1">
    <location>
        <begin position="165"/>
        <end position="193"/>
    </location>
</feature>
<feature type="compositionally biased region" description="Low complexity" evidence="1">
    <location>
        <begin position="397"/>
        <end position="409"/>
    </location>
</feature>
<dbReference type="AlphaFoldDB" id="A0A9P5Z6E9"/>
<evidence type="ECO:0000313" key="2">
    <source>
        <dbReference type="EMBL" id="KAF9481468.1"/>
    </source>
</evidence>
<proteinExistence type="predicted"/>